<evidence type="ECO:0000256" key="3">
    <source>
        <dbReference type="ARBA" id="ARBA00022525"/>
    </source>
</evidence>
<dbReference type="EnsemblMetazoa" id="AEPI005725-RA">
    <property type="protein sequence ID" value="AEPI005725-PA"/>
    <property type="gene ID" value="AEPI005725"/>
</dbReference>
<dbReference type="Gene3D" id="3.40.33.10">
    <property type="entry name" value="CAP"/>
    <property type="match status" value="1"/>
</dbReference>
<evidence type="ECO:0000256" key="7">
    <source>
        <dbReference type="SAM" id="SignalP"/>
    </source>
</evidence>
<dbReference type="InterPro" id="IPR014044">
    <property type="entry name" value="CAP_dom"/>
</dbReference>
<keyword evidence="3" id="KW-0964">Secreted</keyword>
<keyword evidence="4 7" id="KW-0732">Signal</keyword>
<evidence type="ECO:0000256" key="1">
    <source>
        <dbReference type="ARBA" id="ARBA00004613"/>
    </source>
</evidence>
<dbReference type="CDD" id="cd05380">
    <property type="entry name" value="CAP_euk"/>
    <property type="match status" value="1"/>
</dbReference>
<feature type="signal peptide" evidence="7">
    <location>
        <begin position="1"/>
        <end position="19"/>
    </location>
</feature>
<dbReference type="PIRSF" id="PIRSF038921">
    <property type="entry name" value="P14a"/>
    <property type="match status" value="1"/>
</dbReference>
<evidence type="ECO:0000256" key="2">
    <source>
        <dbReference type="ARBA" id="ARBA00009923"/>
    </source>
</evidence>
<evidence type="ECO:0000256" key="5">
    <source>
        <dbReference type="ARBA" id="ARBA00023180"/>
    </source>
</evidence>
<dbReference type="AlphaFoldDB" id="A0A182PFL8"/>
<dbReference type="GO" id="GO:0005576">
    <property type="term" value="C:extracellular region"/>
    <property type="evidence" value="ECO:0007669"/>
    <property type="project" value="UniProtKB-SubCell"/>
</dbReference>
<dbReference type="PRINTS" id="PR00837">
    <property type="entry name" value="V5TPXLIKE"/>
</dbReference>
<dbReference type="Pfam" id="PF00188">
    <property type="entry name" value="CAP"/>
    <property type="match status" value="1"/>
</dbReference>
<accession>A0A182PFL8</accession>
<evidence type="ECO:0000313" key="10">
    <source>
        <dbReference type="Proteomes" id="UP000075885"/>
    </source>
</evidence>
<proteinExistence type="inferred from homology"/>
<dbReference type="VEuPathDB" id="VectorBase:AEPI005725"/>
<dbReference type="Proteomes" id="UP000075885">
    <property type="component" value="Unassembled WGS sequence"/>
</dbReference>
<keyword evidence="5" id="KW-0325">Glycoprotein</keyword>
<evidence type="ECO:0000313" key="9">
    <source>
        <dbReference type="EnsemblMetazoa" id="AEPI005725-PA"/>
    </source>
</evidence>
<sequence>MESKIIITIVWCLVGGIQAQTNYCVTSYCSNNLINVGCNPPGFPGGPGCNGLSPVVVTLDSSIQSLILSEHNRRRSKLALGQLKPFQPAIRMPTLTWDTELANQAGNNARDCTFRHDSCRNTAVYAWAGQNLWMTQFYGSTQTIAQLVSSAIDMWWSERNVTTQAQMNSYPSNYTGAAIGHFTQMASDQTARIGCAMQRWKNGPWLEYYLVCNYAVTNVIERPIYKRGSTASGCTTGRNPSLPGLCSLSEKIKPVPN</sequence>
<dbReference type="SUPFAM" id="SSF55797">
    <property type="entry name" value="PR-1-like"/>
    <property type="match status" value="1"/>
</dbReference>
<protein>
    <recommendedName>
        <fullName evidence="6">Venom allergen-1</fullName>
    </recommendedName>
</protein>
<evidence type="ECO:0000256" key="6">
    <source>
        <dbReference type="ARBA" id="ARBA00068306"/>
    </source>
</evidence>
<name>A0A182PFL8_9DIPT</name>
<reference evidence="9" key="2">
    <citation type="submission" date="2020-05" db="UniProtKB">
        <authorList>
            <consortium name="EnsemblMetazoa"/>
        </authorList>
    </citation>
    <scope>IDENTIFICATION</scope>
    <source>
        <strain evidence="9">Epiroticus2</strain>
    </source>
</reference>
<dbReference type="InterPro" id="IPR001283">
    <property type="entry name" value="CRISP-related"/>
</dbReference>
<feature type="domain" description="SCP" evidence="8">
    <location>
        <begin position="62"/>
        <end position="221"/>
    </location>
</feature>
<dbReference type="PANTHER" id="PTHR10334">
    <property type="entry name" value="CYSTEINE-RICH SECRETORY PROTEIN-RELATED"/>
    <property type="match status" value="1"/>
</dbReference>
<dbReference type="InterPro" id="IPR034763">
    <property type="entry name" value="P14a_insect"/>
</dbReference>
<evidence type="ECO:0000256" key="4">
    <source>
        <dbReference type="ARBA" id="ARBA00022729"/>
    </source>
</evidence>
<dbReference type="STRING" id="199890.A0A182PFL8"/>
<comment type="similarity">
    <text evidence="2">Belongs to the CRISP family.</text>
</comment>
<organism evidence="9 10">
    <name type="scientific">Anopheles epiroticus</name>
    <dbReference type="NCBI Taxonomy" id="199890"/>
    <lineage>
        <taxon>Eukaryota</taxon>
        <taxon>Metazoa</taxon>
        <taxon>Ecdysozoa</taxon>
        <taxon>Arthropoda</taxon>
        <taxon>Hexapoda</taxon>
        <taxon>Insecta</taxon>
        <taxon>Pterygota</taxon>
        <taxon>Neoptera</taxon>
        <taxon>Endopterygota</taxon>
        <taxon>Diptera</taxon>
        <taxon>Nematocera</taxon>
        <taxon>Culicoidea</taxon>
        <taxon>Culicidae</taxon>
        <taxon>Anophelinae</taxon>
        <taxon>Anopheles</taxon>
    </lineage>
</organism>
<evidence type="ECO:0000259" key="8">
    <source>
        <dbReference type="SMART" id="SM00198"/>
    </source>
</evidence>
<dbReference type="FunFam" id="3.40.33.10:FF:000007">
    <property type="entry name" value="Venom allergen"/>
    <property type="match status" value="1"/>
</dbReference>
<reference evidence="10" key="1">
    <citation type="submission" date="2013-03" db="EMBL/GenBank/DDBJ databases">
        <title>The Genome Sequence of Anopheles epiroticus epiroticus2.</title>
        <authorList>
            <consortium name="The Broad Institute Genomics Platform"/>
            <person name="Neafsey D.E."/>
            <person name="Howell P."/>
            <person name="Walker B."/>
            <person name="Young S.K."/>
            <person name="Zeng Q."/>
            <person name="Gargeya S."/>
            <person name="Fitzgerald M."/>
            <person name="Haas B."/>
            <person name="Abouelleil A."/>
            <person name="Allen A.W."/>
            <person name="Alvarado L."/>
            <person name="Arachchi H.M."/>
            <person name="Berlin A.M."/>
            <person name="Chapman S.B."/>
            <person name="Gainer-Dewar J."/>
            <person name="Goldberg J."/>
            <person name="Griggs A."/>
            <person name="Gujja S."/>
            <person name="Hansen M."/>
            <person name="Howarth C."/>
            <person name="Imamovic A."/>
            <person name="Ireland A."/>
            <person name="Larimer J."/>
            <person name="McCowan C."/>
            <person name="Murphy C."/>
            <person name="Pearson M."/>
            <person name="Poon T.W."/>
            <person name="Priest M."/>
            <person name="Roberts A."/>
            <person name="Saif S."/>
            <person name="Shea T."/>
            <person name="Sisk P."/>
            <person name="Sykes S."/>
            <person name="Wortman J."/>
            <person name="Nusbaum C."/>
            <person name="Birren B."/>
        </authorList>
    </citation>
    <scope>NUCLEOTIDE SEQUENCE [LARGE SCALE GENOMIC DNA]</scope>
    <source>
        <strain evidence="10">Epiroticus2</strain>
    </source>
</reference>
<dbReference type="SMART" id="SM00198">
    <property type="entry name" value="SCP"/>
    <property type="match status" value="1"/>
</dbReference>
<feature type="chain" id="PRO_5008131322" description="Venom allergen-1" evidence="7">
    <location>
        <begin position="20"/>
        <end position="257"/>
    </location>
</feature>
<comment type="subcellular location">
    <subcellularLocation>
        <location evidence="1">Secreted</location>
    </subcellularLocation>
</comment>
<keyword evidence="10" id="KW-1185">Reference proteome</keyword>
<dbReference type="InterPro" id="IPR035940">
    <property type="entry name" value="CAP_sf"/>
</dbReference>